<protein>
    <submittedName>
        <fullName evidence="2">Uncharacterized protein</fullName>
    </submittedName>
</protein>
<keyword evidence="3" id="KW-1185">Reference proteome</keyword>
<evidence type="ECO:0000313" key="2">
    <source>
        <dbReference type="EMBL" id="KAF2643028.1"/>
    </source>
</evidence>
<dbReference type="EMBL" id="MU006780">
    <property type="protein sequence ID" value="KAF2643028.1"/>
    <property type="molecule type" value="Genomic_DNA"/>
</dbReference>
<sequence length="276" mass="31055">MGPHTPPHSSPSTPSSPDPTAITPPLSVSSSDLRLPTFFIPHDLTQANVLADAQLTRLQKDLLILTSLPENSTLNWRPKWFAQPTVTFKTGLWTLYNPPDVVTETLPVRAPLAGRQEMTRRMRRVGDAAPTWIKTGEAWERYCEMYGVPWDFLCEEQVKLMRLGLCRDEHGNICPPPTWPSYPEPLPAAQGHYILGPATHTGLPRKFHSVVPSDEFGAGECIVVRSNGALEVKGEDYATYAPFRFGKRWSYLPWTEEQESSCQPRIVGLRFWNTAM</sequence>
<organism evidence="2 3">
    <name type="scientific">Massarina eburnea CBS 473.64</name>
    <dbReference type="NCBI Taxonomy" id="1395130"/>
    <lineage>
        <taxon>Eukaryota</taxon>
        <taxon>Fungi</taxon>
        <taxon>Dikarya</taxon>
        <taxon>Ascomycota</taxon>
        <taxon>Pezizomycotina</taxon>
        <taxon>Dothideomycetes</taxon>
        <taxon>Pleosporomycetidae</taxon>
        <taxon>Pleosporales</taxon>
        <taxon>Massarineae</taxon>
        <taxon>Massarinaceae</taxon>
        <taxon>Massarina</taxon>
    </lineage>
</organism>
<reference evidence="2" key="1">
    <citation type="journal article" date="2020" name="Stud. Mycol.">
        <title>101 Dothideomycetes genomes: a test case for predicting lifestyles and emergence of pathogens.</title>
        <authorList>
            <person name="Haridas S."/>
            <person name="Albert R."/>
            <person name="Binder M."/>
            <person name="Bloem J."/>
            <person name="Labutti K."/>
            <person name="Salamov A."/>
            <person name="Andreopoulos B."/>
            <person name="Baker S."/>
            <person name="Barry K."/>
            <person name="Bills G."/>
            <person name="Bluhm B."/>
            <person name="Cannon C."/>
            <person name="Castanera R."/>
            <person name="Culley D."/>
            <person name="Daum C."/>
            <person name="Ezra D."/>
            <person name="Gonzalez J."/>
            <person name="Henrissat B."/>
            <person name="Kuo A."/>
            <person name="Liang C."/>
            <person name="Lipzen A."/>
            <person name="Lutzoni F."/>
            <person name="Magnuson J."/>
            <person name="Mondo S."/>
            <person name="Nolan M."/>
            <person name="Ohm R."/>
            <person name="Pangilinan J."/>
            <person name="Park H.-J."/>
            <person name="Ramirez L."/>
            <person name="Alfaro M."/>
            <person name="Sun H."/>
            <person name="Tritt A."/>
            <person name="Yoshinaga Y."/>
            <person name="Zwiers L.-H."/>
            <person name="Turgeon B."/>
            <person name="Goodwin S."/>
            <person name="Spatafora J."/>
            <person name="Crous P."/>
            <person name="Grigoriev I."/>
        </authorList>
    </citation>
    <scope>NUCLEOTIDE SEQUENCE</scope>
    <source>
        <strain evidence="2">CBS 473.64</strain>
    </source>
</reference>
<feature type="compositionally biased region" description="Pro residues" evidence="1">
    <location>
        <begin position="1"/>
        <end position="17"/>
    </location>
</feature>
<accession>A0A6A6S9B6</accession>
<dbReference type="Proteomes" id="UP000799753">
    <property type="component" value="Unassembled WGS sequence"/>
</dbReference>
<feature type="region of interest" description="Disordered" evidence="1">
    <location>
        <begin position="1"/>
        <end position="27"/>
    </location>
</feature>
<dbReference type="OrthoDB" id="3932216at2759"/>
<evidence type="ECO:0000256" key="1">
    <source>
        <dbReference type="SAM" id="MobiDB-lite"/>
    </source>
</evidence>
<proteinExistence type="predicted"/>
<gene>
    <name evidence="2" type="ORF">P280DRAFT_394422</name>
</gene>
<dbReference type="AlphaFoldDB" id="A0A6A6S9B6"/>
<evidence type="ECO:0000313" key="3">
    <source>
        <dbReference type="Proteomes" id="UP000799753"/>
    </source>
</evidence>
<name>A0A6A6S9B6_9PLEO</name>